<dbReference type="SUPFAM" id="SSF46689">
    <property type="entry name" value="Homeodomain-like"/>
    <property type="match status" value="1"/>
</dbReference>
<evidence type="ECO:0000259" key="6">
    <source>
        <dbReference type="PROSITE" id="PS50994"/>
    </source>
</evidence>
<dbReference type="AlphaFoldDB" id="A0A378XFI5"/>
<dbReference type="Proteomes" id="UP000254603">
    <property type="component" value="Unassembled WGS sequence"/>
</dbReference>
<dbReference type="SUPFAM" id="SSF53098">
    <property type="entry name" value="Ribonuclease H-like"/>
    <property type="match status" value="1"/>
</dbReference>
<dbReference type="GO" id="GO:0015074">
    <property type="term" value="P:DNA integration"/>
    <property type="evidence" value="ECO:0007669"/>
    <property type="project" value="InterPro"/>
</dbReference>
<dbReference type="InterPro" id="IPR012337">
    <property type="entry name" value="RNaseH-like_sf"/>
</dbReference>
<name>A0A378XFI5_9BURK</name>
<dbReference type="Gene3D" id="3.30.420.10">
    <property type="entry name" value="Ribonuclease H-like superfamily/Ribonuclease H"/>
    <property type="match status" value="1"/>
</dbReference>
<evidence type="ECO:0000313" key="8">
    <source>
        <dbReference type="EMBL" id="SUA52682.1"/>
    </source>
</evidence>
<reference evidence="7 10" key="2">
    <citation type="submission" date="2020-12" db="EMBL/GenBank/DDBJ databases">
        <title>FDA dAtabase for Regulatory Grade micrObial Sequences (FDA-ARGOS): Supporting development and validation of Infectious Disease Dx tests.</title>
        <authorList>
            <person name="Sproer C."/>
            <person name="Gronow S."/>
            <person name="Severitt S."/>
            <person name="Schroder I."/>
            <person name="Tallon L."/>
            <person name="Sadzewicz L."/>
            <person name="Zhao X."/>
            <person name="Boylan J."/>
            <person name="Ott S."/>
            <person name="Bowen H."/>
            <person name="Vavikolanu K."/>
            <person name="Mehta A."/>
            <person name="Aluvathingal J."/>
            <person name="Nadendla S."/>
            <person name="Lowell S."/>
            <person name="Myers T."/>
            <person name="Yan Y."/>
            <person name="Sichtig H."/>
        </authorList>
    </citation>
    <scope>NUCLEOTIDE SEQUENCE [LARGE SCALE GENOMIC DNA]</scope>
    <source>
        <strain evidence="7 10">FDAARGOS_872</strain>
    </source>
</reference>
<evidence type="ECO:0000259" key="5">
    <source>
        <dbReference type="PROSITE" id="PS50531"/>
    </source>
</evidence>
<evidence type="ECO:0000313" key="9">
    <source>
        <dbReference type="Proteomes" id="UP000254603"/>
    </source>
</evidence>
<sequence>MLTQEMVVTIHVLHKQGKSIRAISDELGISRNTVRKYLRNGGAMPTYQRSPRPSKLDPYKAYLHKRIQAAAPDWIPATVLYREIDELGYQGKISLLRDYVSQFKPVTKADPVVRFETSPGEQLQVDFTIIRRQASQPLKAFVATLGYSRASYVFFFDNERSEAWLQGLRQAFDFFGGVPKEILFDNAKTVVIERDAYGVGEHRWNPQLLLLAKEYGFKPRLCRPYRAKTKGKVERFNRYLKESFIVPLRAELHASGLSLDVLTANGFIGHWLTTVANARTHATTNEVPNTRLLEERTAFLPLPIKSDKLTIMRSSAQQPIPIESLQHPLSVYDSLLGVLL</sequence>
<dbReference type="NCBIfam" id="NF033546">
    <property type="entry name" value="transpos_IS21"/>
    <property type="match status" value="1"/>
</dbReference>
<keyword evidence="10" id="KW-1185">Reference proteome</keyword>
<keyword evidence="3" id="KW-0238">DNA-binding</keyword>
<feature type="domain" description="HTH IS21-type" evidence="5">
    <location>
        <begin position="5"/>
        <end position="67"/>
    </location>
</feature>
<feature type="domain" description="Integrase catalytic" evidence="6">
    <location>
        <begin position="115"/>
        <end position="296"/>
    </location>
</feature>
<evidence type="ECO:0000256" key="2">
    <source>
        <dbReference type="ARBA" id="ARBA00022578"/>
    </source>
</evidence>
<dbReference type="OrthoDB" id="3542865at2"/>
<dbReference type="GO" id="GO:0032196">
    <property type="term" value="P:transposition"/>
    <property type="evidence" value="ECO:0007669"/>
    <property type="project" value="UniProtKB-KW"/>
</dbReference>
<dbReference type="Pfam" id="PF13384">
    <property type="entry name" value="HTH_23"/>
    <property type="match status" value="1"/>
</dbReference>
<dbReference type="InterPro" id="IPR009057">
    <property type="entry name" value="Homeodomain-like_sf"/>
</dbReference>
<dbReference type="EMBL" id="CP065725">
    <property type="protein sequence ID" value="QPT40770.1"/>
    <property type="molecule type" value="Genomic_DNA"/>
</dbReference>
<organism evidence="8 9">
    <name type="scientific">Oligella ureolytica</name>
    <dbReference type="NCBI Taxonomy" id="90244"/>
    <lineage>
        <taxon>Bacteria</taxon>
        <taxon>Pseudomonadati</taxon>
        <taxon>Pseudomonadota</taxon>
        <taxon>Betaproteobacteria</taxon>
        <taxon>Burkholderiales</taxon>
        <taxon>Alcaligenaceae</taxon>
        <taxon>Oligella</taxon>
    </lineage>
</organism>
<dbReference type="InterPro" id="IPR001584">
    <property type="entry name" value="Integrase_cat-core"/>
</dbReference>
<dbReference type="GO" id="GO:0003677">
    <property type="term" value="F:DNA binding"/>
    <property type="evidence" value="ECO:0007669"/>
    <property type="project" value="UniProtKB-KW"/>
</dbReference>
<comment type="similarity">
    <text evidence="1">Belongs to the transposase IS21/IS408/IS1162 family.</text>
</comment>
<evidence type="ECO:0000313" key="10">
    <source>
        <dbReference type="Proteomes" id="UP000594903"/>
    </source>
</evidence>
<dbReference type="PANTHER" id="PTHR35004">
    <property type="entry name" value="TRANSPOSASE RV3428C-RELATED"/>
    <property type="match status" value="1"/>
</dbReference>
<evidence type="ECO:0000256" key="4">
    <source>
        <dbReference type="ARBA" id="ARBA00023172"/>
    </source>
</evidence>
<evidence type="ECO:0000256" key="1">
    <source>
        <dbReference type="ARBA" id="ARBA00009277"/>
    </source>
</evidence>
<reference evidence="8 9" key="1">
    <citation type="submission" date="2018-06" db="EMBL/GenBank/DDBJ databases">
        <authorList>
            <consortium name="Pathogen Informatics"/>
            <person name="Doyle S."/>
        </authorList>
    </citation>
    <scope>NUCLEOTIDE SEQUENCE [LARGE SCALE GENOMIC DNA]</scope>
    <source>
        <strain evidence="8 9">NCTC11997</strain>
    </source>
</reference>
<accession>A0A378XFI5</accession>
<keyword evidence="2" id="KW-0815">Transposition</keyword>
<dbReference type="PANTHER" id="PTHR35004:SF6">
    <property type="entry name" value="TRANSPOSASE"/>
    <property type="match status" value="1"/>
</dbReference>
<dbReference type="PROSITE" id="PS50531">
    <property type="entry name" value="HTH_IS21"/>
    <property type="match status" value="1"/>
</dbReference>
<dbReference type="Proteomes" id="UP000594903">
    <property type="component" value="Chromosome"/>
</dbReference>
<protein>
    <submittedName>
        <fullName evidence="7">IS21 family transposase</fullName>
    </submittedName>
    <submittedName>
        <fullName evidence="8">Transposase and inactivated derivatives</fullName>
    </submittedName>
</protein>
<dbReference type="Pfam" id="PF00665">
    <property type="entry name" value="rve"/>
    <property type="match status" value="1"/>
</dbReference>
<proteinExistence type="inferred from homology"/>
<gene>
    <name evidence="7" type="primary">istA</name>
    <name evidence="7" type="ORF">I6G29_04120</name>
    <name evidence="8" type="ORF">NCTC11997_00874</name>
</gene>
<dbReference type="RefSeq" id="WP_115062232.1">
    <property type="nucleotide sequence ID" value="NZ_CP065725.1"/>
</dbReference>
<dbReference type="GO" id="GO:0006310">
    <property type="term" value="P:DNA recombination"/>
    <property type="evidence" value="ECO:0007669"/>
    <property type="project" value="UniProtKB-KW"/>
</dbReference>
<keyword evidence="4" id="KW-0233">DNA recombination</keyword>
<dbReference type="Gene3D" id="1.10.10.60">
    <property type="entry name" value="Homeodomain-like"/>
    <property type="match status" value="1"/>
</dbReference>
<dbReference type="InterPro" id="IPR017894">
    <property type="entry name" value="HTH_IS21_transposase_type"/>
</dbReference>
<dbReference type="EMBL" id="UGSB01000001">
    <property type="protein sequence ID" value="SUA52682.1"/>
    <property type="molecule type" value="Genomic_DNA"/>
</dbReference>
<dbReference type="PROSITE" id="PS50994">
    <property type="entry name" value="INTEGRASE"/>
    <property type="match status" value="1"/>
</dbReference>
<evidence type="ECO:0000256" key="3">
    <source>
        <dbReference type="ARBA" id="ARBA00023125"/>
    </source>
</evidence>
<dbReference type="InterPro" id="IPR036397">
    <property type="entry name" value="RNaseH_sf"/>
</dbReference>
<evidence type="ECO:0000313" key="7">
    <source>
        <dbReference type="EMBL" id="QPT40770.1"/>
    </source>
</evidence>